<feature type="region of interest" description="Disordered" evidence="1">
    <location>
        <begin position="875"/>
        <end position="971"/>
    </location>
</feature>
<feature type="region of interest" description="Disordered" evidence="1">
    <location>
        <begin position="1068"/>
        <end position="1090"/>
    </location>
</feature>
<dbReference type="Proteomes" id="UP000502823">
    <property type="component" value="Unassembled WGS sequence"/>
</dbReference>
<comment type="caution">
    <text evidence="2">The sequence shown here is derived from an EMBL/GenBank/DDBJ whole genome shotgun (WGS) entry which is preliminary data.</text>
</comment>
<keyword evidence="3" id="KW-1185">Reference proteome</keyword>
<name>A0A6L2Q6C2_COPFO</name>
<feature type="compositionally biased region" description="Polar residues" evidence="1">
    <location>
        <begin position="153"/>
        <end position="179"/>
    </location>
</feature>
<feature type="region of interest" description="Disordered" evidence="1">
    <location>
        <begin position="297"/>
        <end position="322"/>
    </location>
</feature>
<sequence>MPLDERRHKARDIRQSVFINQEAEIKGKNDTCPCPRHEEYIAMGQGTSHLKWVCSHEDGKFNLSATYEEQKFSPTETAGKGLEKIQKSKAANTQPSDICQTISTSKDILLPIMDVESSTDEPNKNMKLRRTFSSCDLVYTKPAADARRLLSGHSGSINKNSQQYQSHEVLSSGANSSTNTESSGLSPSNSENSLSSTKSVDSKLHHAFGTSIMHKTKREHADQLNKHMSNNSTIPNQHSSLEKKSNVKASTSIATTDRKSSIGDISSLSELLKKKKKDARRAEIVAAVTKRLFSTKKKMETKSEPTEAVQKEEDNQDDDDAEPDELKLCQRARARLQELSKKALQAHRSRMRRFSDNEAQTDFDNHVLRVKEVAVSTEDLYCGPCTYTTENTGLLFTGYAYPSMRQGPAWSTLSVGNHNKFPNEDNFSDDSLDSSHGLDTTEEKTSQWNFISISSGEQFKINGVDSENNQMFRNISTQTQACSHQQHITRFAQNELDMEPGHFSMCSNHIMSPRQVDMSGYECTNQLAESFKFNNLPFFCHKESQQQADCYAPRCGSPDMGTGIITESTSLQLSDHHLYTITENSEHSDSSDVTYGYDSSSINQRPVPVNEKSDNALGVTVCFPNICSCRLVRSTWGSCHLHASESYRSLPLLDLMIYPHTSCCEACTTHTKHNHAWPQCKDKISQTTPALYMHSSTEGNCVSQNTRTQATENKSSNTDVTECSKNARAMYQTNGKPCTHCNTPFTYLYNIDDGTKPLPVHSTKTEGTQYVLTHLSVDVGTQTEITHFPNITTLCSTTLGQHPQLLQLSNPKLQLDDCTIIFFPGHTSYPLIIQPNDIRSRQPSDSVGVQTDKHRQHRIADETVVCNTESQLCDDMDGRGVQSDMPAPQKAGTETNSIQQSTYGQPPPQQMTNRPVTVQSCQEGSHTENTDYSSTSRSVPVDMDNFSDDEDAPCLPSATVSPTQGRVPSDSQHWTDIKNLILGTDRNLFPYNVTEEEEDEEDRPVPQTTDIRKKSVSWSDLSGCGALHTEMVFASDRNMFDSSQGTPNKITKNSLLNVISAEPCRSTLQSQQIPASQPQNQRKHNRNMHRSWSLLDVKELRRRKIEGQPDLAAFLREASALVHSLSQATCLLEKGCQLSITTSTPHTEQNDTLNTVHNELWVAADSASYGSKSLCLAAERSHGGPRSLPSVTPSMKNDNSTELAMHLWSQRTEHNSAVVDIK</sequence>
<dbReference type="EMBL" id="BLKM01012987">
    <property type="protein sequence ID" value="GFG38335.1"/>
    <property type="molecule type" value="Genomic_DNA"/>
</dbReference>
<organism evidence="2 3">
    <name type="scientific">Coptotermes formosanus</name>
    <name type="common">Formosan subterranean termite</name>
    <dbReference type="NCBI Taxonomy" id="36987"/>
    <lineage>
        <taxon>Eukaryota</taxon>
        <taxon>Metazoa</taxon>
        <taxon>Ecdysozoa</taxon>
        <taxon>Arthropoda</taxon>
        <taxon>Hexapoda</taxon>
        <taxon>Insecta</taxon>
        <taxon>Pterygota</taxon>
        <taxon>Neoptera</taxon>
        <taxon>Polyneoptera</taxon>
        <taxon>Dictyoptera</taxon>
        <taxon>Blattodea</taxon>
        <taxon>Blattoidea</taxon>
        <taxon>Termitoidae</taxon>
        <taxon>Rhinotermitidae</taxon>
        <taxon>Coptotermes</taxon>
    </lineage>
</organism>
<evidence type="ECO:0000256" key="1">
    <source>
        <dbReference type="SAM" id="MobiDB-lite"/>
    </source>
</evidence>
<feature type="compositionally biased region" description="Polar residues" evidence="1">
    <location>
        <begin position="227"/>
        <end position="239"/>
    </location>
</feature>
<feature type="region of interest" description="Disordered" evidence="1">
    <location>
        <begin position="837"/>
        <end position="856"/>
    </location>
</feature>
<feature type="compositionally biased region" description="Polar residues" evidence="1">
    <location>
        <begin position="892"/>
        <end position="924"/>
    </location>
</feature>
<accession>A0A6L2Q6C2</accession>
<feature type="compositionally biased region" description="Polar residues" evidence="1">
    <location>
        <begin position="1068"/>
        <end position="1080"/>
    </location>
</feature>
<proteinExistence type="predicted"/>
<dbReference type="AlphaFoldDB" id="A0A6L2Q6C2"/>
<evidence type="ECO:0000313" key="2">
    <source>
        <dbReference type="EMBL" id="GFG38335.1"/>
    </source>
</evidence>
<protein>
    <submittedName>
        <fullName evidence="2">Uncharacterized protein</fullName>
    </submittedName>
</protein>
<reference evidence="3" key="1">
    <citation type="submission" date="2020-01" db="EMBL/GenBank/DDBJ databases">
        <title>Draft genome sequence of the Termite Coptotermes fromosanus.</title>
        <authorList>
            <person name="Itakura S."/>
            <person name="Yosikawa Y."/>
            <person name="Umezawa K."/>
        </authorList>
    </citation>
    <scope>NUCLEOTIDE SEQUENCE [LARGE SCALE GENOMIC DNA]</scope>
</reference>
<feature type="region of interest" description="Disordered" evidence="1">
    <location>
        <begin position="152"/>
        <end position="201"/>
    </location>
</feature>
<dbReference type="InParanoid" id="A0A6L2Q6C2"/>
<feature type="region of interest" description="Disordered" evidence="1">
    <location>
        <begin position="227"/>
        <end position="260"/>
    </location>
</feature>
<feature type="compositionally biased region" description="Low complexity" evidence="1">
    <location>
        <begin position="180"/>
        <end position="199"/>
    </location>
</feature>
<feature type="compositionally biased region" description="Basic and acidic residues" evidence="1">
    <location>
        <begin position="297"/>
        <end position="313"/>
    </location>
</feature>
<dbReference type="OrthoDB" id="3176171at2759"/>
<gene>
    <name evidence="2" type="ORF">Cfor_10363</name>
</gene>
<feature type="compositionally biased region" description="Polar residues" evidence="1">
    <location>
        <begin position="958"/>
        <end position="971"/>
    </location>
</feature>
<evidence type="ECO:0000313" key="3">
    <source>
        <dbReference type="Proteomes" id="UP000502823"/>
    </source>
</evidence>